<dbReference type="SMART" id="SM00255">
    <property type="entry name" value="TIR"/>
    <property type="match status" value="1"/>
</dbReference>
<evidence type="ECO:0000256" key="10">
    <source>
        <dbReference type="ARBA" id="ARBA00023136"/>
    </source>
</evidence>
<evidence type="ECO:0000256" key="14">
    <source>
        <dbReference type="SAM" id="Phobius"/>
    </source>
</evidence>
<dbReference type="SUPFAM" id="SSF52200">
    <property type="entry name" value="Toll/Interleukin receptor TIR domain"/>
    <property type="match status" value="1"/>
</dbReference>
<dbReference type="InterPro" id="IPR003591">
    <property type="entry name" value="Leu-rich_rpt_typical-subtyp"/>
</dbReference>
<comment type="similarity">
    <text evidence="3">Belongs to the Toll-like receptor family.</text>
</comment>
<dbReference type="PANTHER" id="PTHR24365">
    <property type="entry name" value="TOLL-LIKE RECEPTOR"/>
    <property type="match status" value="1"/>
</dbReference>
<dbReference type="Pfam" id="PF01582">
    <property type="entry name" value="TIR"/>
    <property type="match status" value="1"/>
</dbReference>
<dbReference type="PRINTS" id="PR01537">
    <property type="entry name" value="INTRLKN1R1F"/>
</dbReference>
<evidence type="ECO:0000256" key="2">
    <source>
        <dbReference type="ARBA" id="ARBA00004236"/>
    </source>
</evidence>
<feature type="signal peptide" evidence="15">
    <location>
        <begin position="1"/>
        <end position="19"/>
    </location>
</feature>
<evidence type="ECO:0000256" key="12">
    <source>
        <dbReference type="ARBA" id="ARBA00023180"/>
    </source>
</evidence>
<dbReference type="FunFam" id="3.80.10.10:FF:001438">
    <property type="entry name" value="Uncharacterized protein"/>
    <property type="match status" value="1"/>
</dbReference>
<dbReference type="HOGENOM" id="CLU_010047_2_1_1"/>
<comment type="subcellular location">
    <subcellularLocation>
        <location evidence="2">Cell membrane</location>
    </subcellularLocation>
    <subcellularLocation>
        <location evidence="1">Membrane</location>
        <topology evidence="1">Single-pass membrane protein</topology>
    </subcellularLocation>
</comment>
<dbReference type="InterPro" id="IPR000372">
    <property type="entry name" value="LRRNT"/>
</dbReference>
<dbReference type="InterPro" id="IPR032675">
    <property type="entry name" value="LRR_dom_sf"/>
</dbReference>
<dbReference type="PROSITE" id="PS50104">
    <property type="entry name" value="TIR"/>
    <property type="match status" value="1"/>
</dbReference>
<evidence type="ECO:0000259" key="16">
    <source>
        <dbReference type="PROSITE" id="PS50104"/>
    </source>
</evidence>
<dbReference type="AlphaFoldDB" id="E7D8A8"/>
<evidence type="ECO:0000256" key="15">
    <source>
        <dbReference type="SAM" id="SignalP"/>
    </source>
</evidence>
<keyword evidence="11 17" id="KW-0675">Receptor</keyword>
<dbReference type="GO" id="GO:0005886">
    <property type="term" value="C:plasma membrane"/>
    <property type="evidence" value="ECO:0007669"/>
    <property type="project" value="UniProtKB-SubCell"/>
</dbReference>
<evidence type="ECO:0000313" key="17">
    <source>
        <dbReference type="EMBL" id="ADV16385.1"/>
    </source>
</evidence>
<name>E7D8A8_MAGGI</name>
<evidence type="ECO:0000256" key="11">
    <source>
        <dbReference type="ARBA" id="ARBA00023170"/>
    </source>
</evidence>
<dbReference type="InterPro" id="IPR035897">
    <property type="entry name" value="Toll_tir_struct_dom_sf"/>
</dbReference>
<dbReference type="Gene3D" id="3.80.10.10">
    <property type="entry name" value="Ribonuclease Inhibitor"/>
    <property type="match status" value="4"/>
</dbReference>
<evidence type="ECO:0000256" key="3">
    <source>
        <dbReference type="ARBA" id="ARBA00009634"/>
    </source>
</evidence>
<reference evidence="17" key="2">
    <citation type="submission" date="2016-11" db="EMBL/GenBank/DDBJ databases">
        <authorList>
            <person name="Jaros S."/>
            <person name="Januszkiewicz K."/>
            <person name="Wedrychowicz H."/>
        </authorList>
    </citation>
    <scope>NUCLEOTIDE SEQUENCE</scope>
    <source>
        <strain evidence="17">Mollgen 29159</strain>
    </source>
</reference>
<keyword evidence="8" id="KW-0677">Repeat</keyword>
<dbReference type="SUPFAM" id="SSF52058">
    <property type="entry name" value="L domain-like"/>
    <property type="match status" value="3"/>
</dbReference>
<evidence type="ECO:0000256" key="6">
    <source>
        <dbReference type="ARBA" id="ARBA00022692"/>
    </source>
</evidence>
<proteinExistence type="evidence at transcript level"/>
<dbReference type="GO" id="GO:0007165">
    <property type="term" value="P:signal transduction"/>
    <property type="evidence" value="ECO:0007669"/>
    <property type="project" value="InterPro"/>
</dbReference>
<keyword evidence="5" id="KW-0433">Leucine-rich repeat</keyword>
<evidence type="ECO:0000256" key="8">
    <source>
        <dbReference type="ARBA" id="ARBA00022737"/>
    </source>
</evidence>
<evidence type="ECO:0000256" key="4">
    <source>
        <dbReference type="ARBA" id="ARBA00022475"/>
    </source>
</evidence>
<dbReference type="Gene3D" id="3.40.50.10140">
    <property type="entry name" value="Toll/interleukin-1 receptor homology (TIR) domain"/>
    <property type="match status" value="1"/>
</dbReference>
<evidence type="ECO:0000256" key="9">
    <source>
        <dbReference type="ARBA" id="ARBA00022989"/>
    </source>
</evidence>
<keyword evidence="12" id="KW-0325">Glycoprotein</keyword>
<dbReference type="EMBL" id="HQ174217">
    <property type="protein sequence ID" value="ADV16386.1"/>
    <property type="molecule type" value="Genomic_DNA"/>
</dbReference>
<feature type="transmembrane region" description="Helical" evidence="14">
    <location>
        <begin position="924"/>
        <end position="949"/>
    </location>
</feature>
<dbReference type="EMBL" id="HQ174216">
    <property type="protein sequence ID" value="ADV16385.1"/>
    <property type="molecule type" value="mRNA"/>
</dbReference>
<keyword evidence="10 14" id="KW-0472">Membrane</keyword>
<sequence length="1179" mass="134218">MEHLLLLGIAFILVGLARGENVLTSYPCPRQCNCYQGSVDEEVVSIVCRVDYIHPDDDFYVIRTQITSILYIICTEKDTLSHVKDGMFNNLESFMGLSVENCRVSYMPGNFLSGLQSLEQIEIKSAGTLEMEDSVFHQVPKLTHVTIASSHVVKMPDLCKLSNLKFLNVSDNDFQSMESTGVLCKNDTVLPHLTTLILDKNSIFNISSGSLKSLPNLNDFRIADGNLVNIEEDALSDIQKITFLDLTNNAISNVSVSQFSWNRELEVLGLGRNPLKQIHPKTFSSVKNLIVLTLDYSGLDNAVWESLYPFRQLKDLQLQGNSVTMLNRTVLRSLSSLRNLDLGDNRISDLSTEMFQAMAELQFLHVNQNNLTEIRNNTFLGLQKLVALDLRGNRIKTIEKGAFSHFVSLAELDLSNNCLSEIPSFNNATTLQSLDLSSNYIQLLSSNALKGLQNLQNLVLFNNSIKQIETGVFRFVPALQTADFSFNEIHRILKETFEGLQQLSTLFLQNNLIENISIDGHDIPGLRTLNLSSNLLSSKIASGMFPDNVENLDLSYNNISDITEYAFYSYEYLRRLSLKGNKLTTLAMNDLAVPIDQSRRTIVYISDNPFDCDCKLIWLRKKVNEISMNSGFPMVGDIYSVQCEKGYRIQEPVPFYSIPTRDMLCEYTTECTKNCYCCEYEPCDCKFVCPYGCSCYSSADFMTTHYVQCTKRGLTKIPAGFPASSTEVSLDRNNISEIYSSSFVGLIYLRVIHLDHSGITTLANNSFIGLLQLKTLYLNNNELQEINRGVFNKLWNLTELHLEYNNIAYIEEGAFSVLTSLSTLFLDHNLLISLPQSATNHFFWFLSNIRLGENPWSCSCDVMAEFIPMVMNRSMIISDYSDMFCKETGENANFSMKDVLVKRRTNITSEQVFEMKQLDNWPNILKILVITVAAIILTTFFIIIVICLWRPIVLFTHRKCKCCVRKRYPEDGDKSFDAFLAYSHKDDDYVTREFIPRLENELKYRLCVYYRDFPIGGTIADTVASSINRSKRTILLVSKHFNDHEWRNTAFQHSFGGLFKQKDNHLIIVLLDDAKGMKLDRQLKVLVKSHPVISYRDMCFWEKLQYMMGSSKRSIVRNNTPDLILNHSYTQQQDADGYETPVSSSASNTETDKCRRSLDSINNIYEEIRSSKLSDISLV</sequence>
<dbReference type="Pfam" id="PF13306">
    <property type="entry name" value="LRR_5"/>
    <property type="match status" value="1"/>
</dbReference>
<dbReference type="Pfam" id="PF13855">
    <property type="entry name" value="LRR_8"/>
    <property type="match status" value="6"/>
</dbReference>
<evidence type="ECO:0000256" key="7">
    <source>
        <dbReference type="ARBA" id="ARBA00022729"/>
    </source>
</evidence>
<evidence type="ECO:0000256" key="13">
    <source>
        <dbReference type="SAM" id="MobiDB-lite"/>
    </source>
</evidence>
<dbReference type="SMART" id="SM00369">
    <property type="entry name" value="LRR_TYP"/>
    <property type="match status" value="19"/>
</dbReference>
<dbReference type="PROSITE" id="PS51450">
    <property type="entry name" value="LRR"/>
    <property type="match status" value="6"/>
</dbReference>
<evidence type="ECO:0000256" key="5">
    <source>
        <dbReference type="ARBA" id="ARBA00022614"/>
    </source>
</evidence>
<keyword evidence="4" id="KW-1003">Cell membrane</keyword>
<accession>E7D8A8</accession>
<dbReference type="InterPro" id="IPR026906">
    <property type="entry name" value="LRR_5"/>
</dbReference>
<dbReference type="SMART" id="SM00013">
    <property type="entry name" value="LRRNT"/>
    <property type="match status" value="1"/>
</dbReference>
<dbReference type="InterPro" id="IPR001611">
    <property type="entry name" value="Leu-rich_rpt"/>
</dbReference>
<reference evidence="17" key="1">
    <citation type="journal article" date="2011" name="Fish Shellfish Immunol.">
        <title>A Crassostrea gigas Toll-like receptor and comparative analysis of TLR pathway in invertebrates.</title>
        <authorList>
            <person name="Zhang L."/>
            <person name="Li L."/>
            <person name="Zhang G."/>
        </authorList>
    </citation>
    <scope>NUCLEOTIDE SEQUENCE</scope>
    <source>
        <strain evidence="17">Mollgen 29159</strain>
    </source>
</reference>
<organism evidence="17">
    <name type="scientific">Magallana gigas</name>
    <name type="common">Pacific oyster</name>
    <name type="synonym">Crassostrea gigas</name>
    <dbReference type="NCBI Taxonomy" id="29159"/>
    <lineage>
        <taxon>Eukaryota</taxon>
        <taxon>Metazoa</taxon>
        <taxon>Spiralia</taxon>
        <taxon>Lophotrochozoa</taxon>
        <taxon>Mollusca</taxon>
        <taxon>Bivalvia</taxon>
        <taxon>Autobranchia</taxon>
        <taxon>Pteriomorphia</taxon>
        <taxon>Ostreida</taxon>
        <taxon>Ostreoidea</taxon>
        <taxon>Ostreidae</taxon>
        <taxon>Magallana</taxon>
    </lineage>
</organism>
<feature type="chain" id="PRO_5015090295" evidence="15">
    <location>
        <begin position="20"/>
        <end position="1179"/>
    </location>
</feature>
<keyword evidence="6 14" id="KW-0812">Transmembrane</keyword>
<feature type="region of interest" description="Disordered" evidence="13">
    <location>
        <begin position="1132"/>
        <end position="1153"/>
    </location>
</feature>
<keyword evidence="7 15" id="KW-0732">Signal</keyword>
<protein>
    <submittedName>
        <fullName evidence="17">Toll-like receptor 1</fullName>
    </submittedName>
</protein>
<keyword evidence="9 14" id="KW-1133">Transmembrane helix</keyword>
<evidence type="ECO:0000256" key="1">
    <source>
        <dbReference type="ARBA" id="ARBA00004167"/>
    </source>
</evidence>
<dbReference type="InterPro" id="IPR000157">
    <property type="entry name" value="TIR_dom"/>
</dbReference>
<dbReference type="GO" id="GO:0038023">
    <property type="term" value="F:signaling receptor activity"/>
    <property type="evidence" value="ECO:0007669"/>
    <property type="project" value="TreeGrafter"/>
</dbReference>
<feature type="domain" description="TIR" evidence="16">
    <location>
        <begin position="974"/>
        <end position="1108"/>
    </location>
</feature>
<dbReference type="FunFam" id="3.80.10.10:FF:001164">
    <property type="entry name" value="GH01279p"/>
    <property type="match status" value="1"/>
</dbReference>
<dbReference type="SMART" id="SM00365">
    <property type="entry name" value="LRR_SD22"/>
    <property type="match status" value="9"/>
</dbReference>
<dbReference type="PANTHER" id="PTHR24365:SF541">
    <property type="entry name" value="PROTEIN TOLL-RELATED"/>
    <property type="match status" value="1"/>
</dbReference>